<comment type="caution">
    <text evidence="3">The sequence shown here is derived from an EMBL/GenBank/DDBJ whole genome shotgun (WGS) entry which is preliminary data.</text>
</comment>
<reference evidence="3" key="1">
    <citation type="journal article" date="2021" name="Nat. Commun.">
        <title>Genetic determinants of endophytism in the Arabidopsis root mycobiome.</title>
        <authorList>
            <person name="Mesny F."/>
            <person name="Miyauchi S."/>
            <person name="Thiergart T."/>
            <person name="Pickel B."/>
            <person name="Atanasova L."/>
            <person name="Karlsson M."/>
            <person name="Huettel B."/>
            <person name="Barry K.W."/>
            <person name="Haridas S."/>
            <person name="Chen C."/>
            <person name="Bauer D."/>
            <person name="Andreopoulos W."/>
            <person name="Pangilinan J."/>
            <person name="LaButti K."/>
            <person name="Riley R."/>
            <person name="Lipzen A."/>
            <person name="Clum A."/>
            <person name="Drula E."/>
            <person name="Henrissat B."/>
            <person name="Kohler A."/>
            <person name="Grigoriev I.V."/>
            <person name="Martin F.M."/>
            <person name="Hacquard S."/>
        </authorList>
    </citation>
    <scope>NUCLEOTIDE SEQUENCE</scope>
    <source>
        <strain evidence="3">MPI-CAGE-AT-0016</strain>
    </source>
</reference>
<feature type="region of interest" description="Disordered" evidence="1">
    <location>
        <begin position="25"/>
        <end position="224"/>
    </location>
</feature>
<dbReference type="EMBL" id="JAGPXD010000006">
    <property type="protein sequence ID" value="KAH7350162.1"/>
    <property type="molecule type" value="Genomic_DNA"/>
</dbReference>
<proteinExistence type="predicted"/>
<sequence length="224" mass="22139">MSKQSFAVPAVAVATLLGGGVYMFNKNGRPEASAVPSSSDESKKRQQANAKRDLAGGGVGVGGTAQVMGAEVGAGLNSGNTDNPNRDHPKPNTSRENLPSGGVAGGHGGNNSNTASIEMGSSGSGGKGLLSSIFGKSDATPSPQAPVNSKSGSSSPGSGASSVSEMLQGAAGTGGSTSRDQGNSEDDPKNTKIKSNHGDTPTKKGGSPWDKHRKDVTAVSDTSS</sequence>
<evidence type="ECO:0000256" key="1">
    <source>
        <dbReference type="SAM" id="MobiDB-lite"/>
    </source>
</evidence>
<dbReference type="Proteomes" id="UP000813385">
    <property type="component" value="Unassembled WGS sequence"/>
</dbReference>
<organism evidence="3 4">
    <name type="scientific">Plectosphaerella cucumerina</name>
    <dbReference type="NCBI Taxonomy" id="40658"/>
    <lineage>
        <taxon>Eukaryota</taxon>
        <taxon>Fungi</taxon>
        <taxon>Dikarya</taxon>
        <taxon>Ascomycota</taxon>
        <taxon>Pezizomycotina</taxon>
        <taxon>Sordariomycetes</taxon>
        <taxon>Hypocreomycetidae</taxon>
        <taxon>Glomerellales</taxon>
        <taxon>Plectosphaerellaceae</taxon>
        <taxon>Plectosphaerella</taxon>
    </lineage>
</organism>
<feature type="compositionally biased region" description="Polar residues" evidence="1">
    <location>
        <begin position="139"/>
        <end position="148"/>
    </location>
</feature>
<feature type="transmembrane region" description="Helical" evidence="2">
    <location>
        <begin position="6"/>
        <end position="24"/>
    </location>
</feature>
<evidence type="ECO:0000256" key="2">
    <source>
        <dbReference type="SAM" id="Phobius"/>
    </source>
</evidence>
<protein>
    <submittedName>
        <fullName evidence="3">Uncharacterized protein</fullName>
    </submittedName>
</protein>
<gene>
    <name evidence="3" type="ORF">B0T11DRAFT_138537</name>
</gene>
<evidence type="ECO:0000313" key="4">
    <source>
        <dbReference type="Proteomes" id="UP000813385"/>
    </source>
</evidence>
<feature type="compositionally biased region" description="Basic and acidic residues" evidence="1">
    <location>
        <begin position="186"/>
        <end position="202"/>
    </location>
</feature>
<feature type="compositionally biased region" description="Basic and acidic residues" evidence="1">
    <location>
        <begin position="40"/>
        <end position="54"/>
    </location>
</feature>
<evidence type="ECO:0000313" key="3">
    <source>
        <dbReference type="EMBL" id="KAH7350162.1"/>
    </source>
</evidence>
<keyword evidence="4" id="KW-1185">Reference proteome</keyword>
<dbReference type="AlphaFoldDB" id="A0A8K0WZ58"/>
<keyword evidence="2" id="KW-0472">Membrane</keyword>
<keyword evidence="2" id="KW-1133">Transmembrane helix</keyword>
<feature type="compositionally biased region" description="Low complexity" evidence="1">
    <location>
        <begin position="149"/>
        <end position="164"/>
    </location>
</feature>
<accession>A0A8K0WZ58</accession>
<name>A0A8K0WZ58_9PEZI</name>
<keyword evidence="2" id="KW-0812">Transmembrane</keyword>
<dbReference type="OrthoDB" id="4850596at2759"/>